<dbReference type="Gene3D" id="3.50.4.10">
    <property type="entry name" value="Hepatocyte Growth Factor"/>
    <property type="match status" value="1"/>
</dbReference>
<dbReference type="InterPro" id="IPR000177">
    <property type="entry name" value="Apple"/>
</dbReference>
<keyword evidence="4" id="KW-0732">Signal</keyword>
<dbReference type="AlphaFoldDB" id="A0A2R5GFE3"/>
<feature type="region of interest" description="Disordered" evidence="3">
    <location>
        <begin position="139"/>
        <end position="162"/>
    </location>
</feature>
<protein>
    <recommendedName>
        <fullName evidence="5">Apple domain-containing protein</fullName>
    </recommendedName>
</protein>
<evidence type="ECO:0000256" key="2">
    <source>
        <dbReference type="ARBA" id="ARBA00023157"/>
    </source>
</evidence>
<dbReference type="EMBL" id="BEYU01000062">
    <property type="protein sequence ID" value="GBG29636.1"/>
    <property type="molecule type" value="Genomic_DNA"/>
</dbReference>
<feature type="domain" description="Apple" evidence="5">
    <location>
        <begin position="32"/>
        <end position="104"/>
    </location>
</feature>
<dbReference type="SMART" id="SM00223">
    <property type="entry name" value="APPLE"/>
    <property type="match status" value="1"/>
</dbReference>
<accession>A0A2R5GFE3</accession>
<evidence type="ECO:0000313" key="7">
    <source>
        <dbReference type="Proteomes" id="UP000241890"/>
    </source>
</evidence>
<dbReference type="Proteomes" id="UP000241890">
    <property type="component" value="Unassembled WGS sequence"/>
</dbReference>
<gene>
    <name evidence="6" type="ORF">FCC1311_058572</name>
</gene>
<comment type="caution">
    <text evidence="6">The sequence shown here is derived from an EMBL/GenBank/DDBJ whole genome shotgun (WGS) entry which is preliminary data.</text>
</comment>
<feature type="signal peptide" evidence="4">
    <location>
        <begin position="1"/>
        <end position="25"/>
    </location>
</feature>
<evidence type="ECO:0000313" key="6">
    <source>
        <dbReference type="EMBL" id="GBG29636.1"/>
    </source>
</evidence>
<dbReference type="InParanoid" id="A0A2R5GFE3"/>
<keyword evidence="1" id="KW-0677">Repeat</keyword>
<feature type="region of interest" description="Disordered" evidence="3">
    <location>
        <begin position="196"/>
        <end position="219"/>
    </location>
</feature>
<reference evidence="6 7" key="1">
    <citation type="submission" date="2017-12" db="EMBL/GenBank/DDBJ databases">
        <title>Sequencing, de novo assembly and annotation of complete genome of a new Thraustochytrid species, strain FCC1311.</title>
        <authorList>
            <person name="Sedici K."/>
            <person name="Godart F."/>
            <person name="Aiese Cigliano R."/>
            <person name="Sanseverino W."/>
            <person name="Barakat M."/>
            <person name="Ortet P."/>
            <person name="Marechal E."/>
            <person name="Cagnac O."/>
            <person name="Amato A."/>
        </authorList>
    </citation>
    <scope>NUCLEOTIDE SEQUENCE [LARGE SCALE GENOMIC DNA]</scope>
</reference>
<evidence type="ECO:0000256" key="1">
    <source>
        <dbReference type="ARBA" id="ARBA00022737"/>
    </source>
</evidence>
<dbReference type="GO" id="GO:0006508">
    <property type="term" value="P:proteolysis"/>
    <property type="evidence" value="ECO:0007669"/>
    <property type="project" value="InterPro"/>
</dbReference>
<evidence type="ECO:0000256" key="3">
    <source>
        <dbReference type="SAM" id="MobiDB-lite"/>
    </source>
</evidence>
<feature type="chain" id="PRO_5015353301" description="Apple domain-containing protein" evidence="4">
    <location>
        <begin position="26"/>
        <end position="219"/>
    </location>
</feature>
<feature type="compositionally biased region" description="Polar residues" evidence="3">
    <location>
        <begin position="201"/>
        <end position="219"/>
    </location>
</feature>
<evidence type="ECO:0000259" key="5">
    <source>
        <dbReference type="SMART" id="SM00223"/>
    </source>
</evidence>
<dbReference type="SUPFAM" id="SSF57414">
    <property type="entry name" value="Hairpin loop containing domain-like"/>
    <property type="match status" value="1"/>
</dbReference>
<keyword evidence="7" id="KW-1185">Reference proteome</keyword>
<proteinExistence type="predicted"/>
<sequence>MARSNNVFAALVVVAVAGLWQSAVAQEAPEGCYDVDVLLTGGLLEEFTDIMKADYECHLFCQYEDECVAWSYSSTEDSSICMLFSEVSGFNDTSAGYVSGPKDCESEVEGPEYTTPSPTVQITEAPAIFPDWNETDFSDWNETDVSDGNSTDVPDYYSTDMIDGNSTGVPDYNGTEWMATESPVADYNATEAPAPWPTPLFTETPTMSNETDYNSTEWY</sequence>
<dbReference type="GO" id="GO:0005576">
    <property type="term" value="C:extracellular region"/>
    <property type="evidence" value="ECO:0007669"/>
    <property type="project" value="InterPro"/>
</dbReference>
<keyword evidence="2" id="KW-1015">Disulfide bond</keyword>
<organism evidence="6 7">
    <name type="scientific">Hondaea fermentalgiana</name>
    <dbReference type="NCBI Taxonomy" id="2315210"/>
    <lineage>
        <taxon>Eukaryota</taxon>
        <taxon>Sar</taxon>
        <taxon>Stramenopiles</taxon>
        <taxon>Bigyra</taxon>
        <taxon>Labyrinthulomycetes</taxon>
        <taxon>Thraustochytrida</taxon>
        <taxon>Thraustochytriidae</taxon>
        <taxon>Hondaea</taxon>
    </lineage>
</organism>
<name>A0A2R5GFE3_9STRA</name>
<evidence type="ECO:0000256" key="4">
    <source>
        <dbReference type="SAM" id="SignalP"/>
    </source>
</evidence>